<keyword evidence="4 7" id="KW-0732">Signal</keyword>
<dbReference type="InParanoid" id="A0A1B1YV96"/>
<dbReference type="EMBL" id="CP014671">
    <property type="protein sequence ID" value="ANX04598.1"/>
    <property type="molecule type" value="Genomic_DNA"/>
</dbReference>
<evidence type="ECO:0000256" key="7">
    <source>
        <dbReference type="SAM" id="SignalP"/>
    </source>
</evidence>
<dbReference type="Proteomes" id="UP000092952">
    <property type="component" value="Chromosome"/>
</dbReference>
<dbReference type="NCBIfam" id="TIGR01256">
    <property type="entry name" value="modA"/>
    <property type="match status" value="1"/>
</dbReference>
<dbReference type="AlphaFoldDB" id="A0A1B1YV96"/>
<feature type="signal peptide" evidence="7">
    <location>
        <begin position="1"/>
        <end position="24"/>
    </location>
</feature>
<dbReference type="GO" id="GO:0030973">
    <property type="term" value="F:molybdate ion binding"/>
    <property type="evidence" value="ECO:0007669"/>
    <property type="project" value="InterPro"/>
</dbReference>
<feature type="binding site" evidence="6">
    <location>
        <position position="170"/>
    </location>
    <ligand>
        <name>molybdate</name>
        <dbReference type="ChEBI" id="CHEBI:36264"/>
    </ligand>
</feature>
<dbReference type="GO" id="GO:1901359">
    <property type="term" value="F:tungstate binding"/>
    <property type="evidence" value="ECO:0007669"/>
    <property type="project" value="UniProtKB-ARBA"/>
</dbReference>
<evidence type="ECO:0000313" key="9">
    <source>
        <dbReference type="Proteomes" id="UP000092952"/>
    </source>
</evidence>
<dbReference type="RefSeq" id="WP_068805116.1">
    <property type="nucleotide sequence ID" value="NZ_CP014671.1"/>
</dbReference>
<feature type="chain" id="PRO_5008533099" description="Molybdate ABC transporter substrate-binding protein" evidence="7">
    <location>
        <begin position="25"/>
        <end position="254"/>
    </location>
</feature>
<sequence length="254" mass="26755">MNHRHFHRVVLLCTLLLNIAAARADEVVAAVAANFAAAMARIEPAFEQASGHQLTVVLGSSGKLVTQIQQGAPFDVLLSADVERPDVLEKSGLGVPASRFTYAIGRLALWSPDPQAIGDDGVAYLRAGTFRHLAIGNPAVAPYGAAAQQVLEKLGLWAGMQDKVVRGEDIGQVYSMVASGAAEAGFVALSAVIAGPKPGSHWTVPQEMYPPLKQDAILVTRARANPAAQAFLAYLKTPASRDVIQSLGYDLPAP</sequence>
<accession>A0A1B1YV96</accession>
<keyword evidence="3 6" id="KW-0479">Metal-binding</keyword>
<keyword evidence="9" id="KW-1185">Reference proteome</keyword>
<gene>
    <name evidence="8" type="ORF">PG2T_10735</name>
</gene>
<dbReference type="InterPro" id="IPR044084">
    <property type="entry name" value="AvModA-like_subst-bd"/>
</dbReference>
<dbReference type="CDD" id="cd13539">
    <property type="entry name" value="PBP2_AvModA"/>
    <property type="match status" value="1"/>
</dbReference>
<dbReference type="OrthoDB" id="9785015at2"/>
<dbReference type="InterPro" id="IPR005950">
    <property type="entry name" value="ModA"/>
</dbReference>
<dbReference type="Gene3D" id="3.40.190.10">
    <property type="entry name" value="Periplasmic binding protein-like II"/>
    <property type="match status" value="2"/>
</dbReference>
<evidence type="ECO:0000256" key="1">
    <source>
        <dbReference type="ARBA" id="ARBA00009175"/>
    </source>
</evidence>
<reference evidence="9" key="1">
    <citation type="submission" date="2016-03" db="EMBL/GenBank/DDBJ databases">
        <title>Complete genome sequence of Solimmundus cernigliae, representing a novel lineage of polycyclic aromatic hydrocarbon degraders within the Gammaproteobacteria.</title>
        <authorList>
            <person name="Singleton D.R."/>
            <person name="Dickey A.N."/>
            <person name="Scholl E.H."/>
            <person name="Wright F.A."/>
            <person name="Aitken M.D."/>
        </authorList>
    </citation>
    <scope>NUCLEOTIDE SEQUENCE [LARGE SCALE GENOMIC DNA]</scope>
    <source>
        <strain evidence="9">TR3.2</strain>
    </source>
</reference>
<dbReference type="KEGG" id="gbi:PG2T_10735"/>
<dbReference type="PIRSF" id="PIRSF004846">
    <property type="entry name" value="ModA"/>
    <property type="match status" value="1"/>
</dbReference>
<dbReference type="PANTHER" id="PTHR30632">
    <property type="entry name" value="MOLYBDATE-BINDING PERIPLASMIC PROTEIN"/>
    <property type="match status" value="1"/>
</dbReference>
<feature type="binding site" evidence="6">
    <location>
        <position position="61"/>
    </location>
    <ligand>
        <name>molybdate</name>
        <dbReference type="ChEBI" id="CHEBI:36264"/>
    </ligand>
</feature>
<evidence type="ECO:0000313" key="8">
    <source>
        <dbReference type="EMBL" id="ANX04598.1"/>
    </source>
</evidence>
<comment type="similarity">
    <text evidence="1">Belongs to the bacterial solute-binding protein ModA family.</text>
</comment>
<protein>
    <recommendedName>
        <fullName evidence="10">Molybdate ABC transporter substrate-binding protein</fullName>
    </recommendedName>
</protein>
<dbReference type="FunCoup" id="A0A1B1YV96">
    <property type="interactions" value="189"/>
</dbReference>
<dbReference type="GO" id="GO:0015689">
    <property type="term" value="P:molybdate ion transport"/>
    <property type="evidence" value="ECO:0007669"/>
    <property type="project" value="InterPro"/>
</dbReference>
<dbReference type="STRING" id="1810504.PG2T_10735"/>
<evidence type="ECO:0000256" key="4">
    <source>
        <dbReference type="ARBA" id="ARBA00022729"/>
    </source>
</evidence>
<dbReference type="Pfam" id="PF13531">
    <property type="entry name" value="SBP_bac_11"/>
    <property type="match status" value="1"/>
</dbReference>
<dbReference type="SUPFAM" id="SSF53850">
    <property type="entry name" value="Periplasmic binding protein-like II"/>
    <property type="match status" value="1"/>
</dbReference>
<dbReference type="GO" id="GO:0046872">
    <property type="term" value="F:metal ion binding"/>
    <property type="evidence" value="ECO:0007669"/>
    <property type="project" value="UniProtKB-KW"/>
</dbReference>
<evidence type="ECO:0000256" key="6">
    <source>
        <dbReference type="PIRSR" id="PIRSR004846-1"/>
    </source>
</evidence>
<keyword evidence="2 6" id="KW-0500">Molybdenum</keyword>
<evidence type="ECO:0008006" key="10">
    <source>
        <dbReference type="Google" id="ProtNLM"/>
    </source>
</evidence>
<name>A0A1B1YV96_9GAMM</name>
<dbReference type="InterPro" id="IPR050682">
    <property type="entry name" value="ModA/WtpA"/>
</dbReference>
<proteinExistence type="inferred from homology"/>
<comment type="subunit">
    <text evidence="5">The complex is composed of two ATP-binding proteins (ModC), two transmembrane proteins (ModB) and a solute-binding protein (ModA).</text>
</comment>
<evidence type="ECO:0000256" key="5">
    <source>
        <dbReference type="ARBA" id="ARBA00062515"/>
    </source>
</evidence>
<dbReference type="FunFam" id="3.40.190.10:FF:000035">
    <property type="entry name" value="Molybdate ABC transporter substrate-binding protein"/>
    <property type="match status" value="1"/>
</dbReference>
<organism evidence="8 9">
    <name type="scientific">Immundisolibacter cernigliae</name>
    <dbReference type="NCBI Taxonomy" id="1810504"/>
    <lineage>
        <taxon>Bacteria</taxon>
        <taxon>Pseudomonadati</taxon>
        <taxon>Pseudomonadota</taxon>
        <taxon>Gammaproteobacteria</taxon>
        <taxon>Immundisolibacterales</taxon>
        <taxon>Immundisolibacteraceae</taxon>
        <taxon>Immundisolibacter</taxon>
    </lineage>
</organism>
<dbReference type="PANTHER" id="PTHR30632:SF14">
    <property type="entry name" value="TUNGSTATE_MOLYBDATE_CHROMATE-BINDING PROTEIN MODA"/>
    <property type="match status" value="1"/>
</dbReference>
<evidence type="ECO:0000256" key="2">
    <source>
        <dbReference type="ARBA" id="ARBA00022505"/>
    </source>
</evidence>
<evidence type="ECO:0000256" key="3">
    <source>
        <dbReference type="ARBA" id="ARBA00022723"/>
    </source>
</evidence>